<dbReference type="KEGG" id="pgri:PgNI_08404"/>
<keyword evidence="1" id="KW-1185">Reference proteome</keyword>
<gene>
    <name evidence="2" type="ORF">PgNI_08404</name>
</gene>
<reference evidence="2" key="3">
    <citation type="submission" date="2025-08" db="UniProtKB">
        <authorList>
            <consortium name="RefSeq"/>
        </authorList>
    </citation>
    <scope>IDENTIFICATION</scope>
    <source>
        <strain evidence="2">NI907</strain>
    </source>
</reference>
<evidence type="ECO:0000313" key="2">
    <source>
        <dbReference type="RefSeq" id="XP_030978828.1"/>
    </source>
</evidence>
<dbReference type="AlphaFoldDB" id="A0A6P8AV85"/>
<sequence length="66" mass="7517">MKEVPDFKSINHPRTSPNTLIDQELSSAMTDQLHRLSRFCELEHSVLPNVLRLGSTYSLSLHVPDD</sequence>
<proteinExistence type="predicted"/>
<dbReference type="GeneID" id="41963309"/>
<dbReference type="Proteomes" id="UP000515153">
    <property type="component" value="Chromosome V"/>
</dbReference>
<accession>A0A6P8AV85</accession>
<evidence type="ECO:0000313" key="1">
    <source>
        <dbReference type="Proteomes" id="UP000515153"/>
    </source>
</evidence>
<reference evidence="2" key="2">
    <citation type="submission" date="2019-10" db="EMBL/GenBank/DDBJ databases">
        <authorList>
            <consortium name="NCBI Genome Project"/>
        </authorList>
    </citation>
    <scope>NUCLEOTIDE SEQUENCE</scope>
    <source>
        <strain evidence="2">NI907</strain>
    </source>
</reference>
<organism evidence="1 2">
    <name type="scientific">Pyricularia grisea</name>
    <name type="common">Crabgrass-specific blast fungus</name>
    <name type="synonym">Magnaporthe grisea</name>
    <dbReference type="NCBI Taxonomy" id="148305"/>
    <lineage>
        <taxon>Eukaryota</taxon>
        <taxon>Fungi</taxon>
        <taxon>Dikarya</taxon>
        <taxon>Ascomycota</taxon>
        <taxon>Pezizomycotina</taxon>
        <taxon>Sordariomycetes</taxon>
        <taxon>Sordariomycetidae</taxon>
        <taxon>Magnaporthales</taxon>
        <taxon>Pyriculariaceae</taxon>
        <taxon>Pyricularia</taxon>
    </lineage>
</organism>
<dbReference type="RefSeq" id="XP_030978828.1">
    <property type="nucleotide sequence ID" value="XM_031128401.1"/>
</dbReference>
<reference evidence="1 2" key="1">
    <citation type="journal article" date="2019" name="Mol. Biol. Evol.">
        <title>Blast fungal genomes show frequent chromosomal changes, gene gains and losses, and effector gene turnover.</title>
        <authorList>
            <person name="Gomez Luciano L.B."/>
            <person name="Jason Tsai I."/>
            <person name="Chuma I."/>
            <person name="Tosa Y."/>
            <person name="Chen Y.H."/>
            <person name="Li J.Y."/>
            <person name="Li M.Y."/>
            <person name="Jade Lu M.Y."/>
            <person name="Nakayashiki H."/>
            <person name="Li W.H."/>
        </authorList>
    </citation>
    <scope>NUCLEOTIDE SEQUENCE [LARGE SCALE GENOMIC DNA]</scope>
    <source>
        <strain evidence="1 2">NI907</strain>
    </source>
</reference>
<protein>
    <submittedName>
        <fullName evidence="2">Uncharacterized protein</fullName>
    </submittedName>
</protein>
<name>A0A6P8AV85_PYRGI</name>